<reference evidence="4 5" key="1">
    <citation type="submission" date="2024-05" db="EMBL/GenBank/DDBJ databases">
        <authorList>
            <person name="Wallberg A."/>
        </authorList>
    </citation>
    <scope>NUCLEOTIDE SEQUENCE [LARGE SCALE GENOMIC DNA]</scope>
</reference>
<dbReference type="InterPro" id="IPR007527">
    <property type="entry name" value="Znf_SWIM"/>
</dbReference>
<evidence type="ECO:0000256" key="1">
    <source>
        <dbReference type="PROSITE-ProRule" id="PRU00325"/>
    </source>
</evidence>
<feature type="region of interest" description="Disordered" evidence="2">
    <location>
        <begin position="195"/>
        <end position="215"/>
    </location>
</feature>
<evidence type="ECO:0000313" key="5">
    <source>
        <dbReference type="Proteomes" id="UP001497623"/>
    </source>
</evidence>
<name>A0AAV2SIK3_MEGNR</name>
<protein>
    <recommendedName>
        <fullName evidence="3">SWIM-type domain-containing protein</fullName>
    </recommendedName>
</protein>
<keyword evidence="5" id="KW-1185">Reference proteome</keyword>
<evidence type="ECO:0000313" key="4">
    <source>
        <dbReference type="EMBL" id="CAL4196908.1"/>
    </source>
</evidence>
<feature type="non-terminal residue" evidence="4">
    <location>
        <position position="228"/>
    </location>
</feature>
<keyword evidence="1" id="KW-0863">Zinc-finger</keyword>
<keyword evidence="1" id="KW-0862">Zinc</keyword>
<evidence type="ECO:0000259" key="3">
    <source>
        <dbReference type="PROSITE" id="PS50966"/>
    </source>
</evidence>
<accession>A0AAV2SIK3</accession>
<gene>
    <name evidence="4" type="ORF">MNOR_LOCUS37218</name>
</gene>
<feature type="compositionally biased region" description="Polar residues" evidence="2">
    <location>
        <begin position="197"/>
        <end position="213"/>
    </location>
</feature>
<dbReference type="Proteomes" id="UP001497623">
    <property type="component" value="Unassembled WGS sequence"/>
</dbReference>
<evidence type="ECO:0000256" key="2">
    <source>
        <dbReference type="SAM" id="MobiDB-lite"/>
    </source>
</evidence>
<sequence>VEDQVFPPSIDPKDIVDQIRLDLESFEIADSEEEISEIEKSSYALQNLINFDKARDAAASKEIPEYSQNSKVPKLKTYRPCTQHHEAKCVIEDKRIIQVPEFHAWIIKSTDGKRDHLVKLNPKETCTCAAVTTCYHILAVKMSIGMSILPKKEPVNLTLLTKKNRRKNDGKSGRKKHRAQDVEVVPASDSIFMESSAAVSTPSRPSAGINNAKTPKGKKKYTLTHYFL</sequence>
<dbReference type="EMBL" id="CAXKWB010073224">
    <property type="protein sequence ID" value="CAL4196908.1"/>
    <property type="molecule type" value="Genomic_DNA"/>
</dbReference>
<proteinExistence type="predicted"/>
<organism evidence="4 5">
    <name type="scientific">Meganyctiphanes norvegica</name>
    <name type="common">Northern krill</name>
    <name type="synonym">Thysanopoda norvegica</name>
    <dbReference type="NCBI Taxonomy" id="48144"/>
    <lineage>
        <taxon>Eukaryota</taxon>
        <taxon>Metazoa</taxon>
        <taxon>Ecdysozoa</taxon>
        <taxon>Arthropoda</taxon>
        <taxon>Crustacea</taxon>
        <taxon>Multicrustacea</taxon>
        <taxon>Malacostraca</taxon>
        <taxon>Eumalacostraca</taxon>
        <taxon>Eucarida</taxon>
        <taxon>Euphausiacea</taxon>
        <taxon>Euphausiidae</taxon>
        <taxon>Meganyctiphanes</taxon>
    </lineage>
</organism>
<comment type="caution">
    <text evidence="4">The sequence shown here is derived from an EMBL/GenBank/DDBJ whole genome shotgun (WGS) entry which is preliminary data.</text>
</comment>
<dbReference type="PROSITE" id="PS50966">
    <property type="entry name" value="ZF_SWIM"/>
    <property type="match status" value="1"/>
</dbReference>
<dbReference type="GO" id="GO:0008270">
    <property type="term" value="F:zinc ion binding"/>
    <property type="evidence" value="ECO:0007669"/>
    <property type="project" value="UniProtKB-KW"/>
</dbReference>
<keyword evidence="1" id="KW-0479">Metal-binding</keyword>
<feature type="non-terminal residue" evidence="4">
    <location>
        <position position="1"/>
    </location>
</feature>
<dbReference type="AlphaFoldDB" id="A0AAV2SIK3"/>
<feature type="region of interest" description="Disordered" evidence="2">
    <location>
        <begin position="160"/>
        <end position="181"/>
    </location>
</feature>
<feature type="domain" description="SWIM-type" evidence="3">
    <location>
        <begin position="116"/>
        <end position="145"/>
    </location>
</feature>